<dbReference type="Pfam" id="PF03466">
    <property type="entry name" value="LysR_substrate"/>
    <property type="match status" value="1"/>
</dbReference>
<dbReference type="RefSeq" id="WP_134760244.1">
    <property type="nucleotide sequence ID" value="NZ_CP038152.1"/>
</dbReference>
<evidence type="ECO:0000313" key="6">
    <source>
        <dbReference type="EMBL" id="QBR04144.1"/>
    </source>
</evidence>
<dbReference type="InterPro" id="IPR058163">
    <property type="entry name" value="LysR-type_TF_proteobact-type"/>
</dbReference>
<gene>
    <name evidence="6" type="ORF">E1956_44175</name>
</gene>
<keyword evidence="4" id="KW-0804">Transcription</keyword>
<evidence type="ECO:0000259" key="5">
    <source>
        <dbReference type="PROSITE" id="PS50931"/>
    </source>
</evidence>
<dbReference type="OrthoDB" id="9815676at2"/>
<dbReference type="GO" id="GO:0006351">
    <property type="term" value="P:DNA-templated transcription"/>
    <property type="evidence" value="ECO:0007669"/>
    <property type="project" value="TreeGrafter"/>
</dbReference>
<dbReference type="GO" id="GO:0043565">
    <property type="term" value="F:sequence-specific DNA binding"/>
    <property type="evidence" value="ECO:0007669"/>
    <property type="project" value="TreeGrafter"/>
</dbReference>
<organism evidence="6 7">
    <name type="scientific">Paraburkholderia pallida</name>
    <dbReference type="NCBI Taxonomy" id="2547399"/>
    <lineage>
        <taxon>Bacteria</taxon>
        <taxon>Pseudomonadati</taxon>
        <taxon>Pseudomonadota</taxon>
        <taxon>Betaproteobacteria</taxon>
        <taxon>Burkholderiales</taxon>
        <taxon>Burkholderiaceae</taxon>
        <taxon>Paraburkholderia</taxon>
    </lineage>
</organism>
<dbReference type="CDD" id="cd08422">
    <property type="entry name" value="PBP2_CrgA_like"/>
    <property type="match status" value="1"/>
</dbReference>
<dbReference type="InterPro" id="IPR036388">
    <property type="entry name" value="WH-like_DNA-bd_sf"/>
</dbReference>
<accession>A0A4P7DB23</accession>
<keyword evidence="6" id="KW-0614">Plasmid</keyword>
<keyword evidence="2" id="KW-0805">Transcription regulation</keyword>
<protein>
    <submittedName>
        <fullName evidence="6">LysR family transcriptional regulator</fullName>
    </submittedName>
</protein>
<proteinExistence type="inferred from homology"/>
<sequence length="307" mass="32827">MNDRFFSLQLFARVARSGSFSVAGREMGISQPTASRIVAALEKQVGVALFVRTTRAVTLTEAGSEYLSRIEPILVALEEADHAARGTGELRGILRVATSSGFAIRGVLPRLARFADQHSALRIEFVLNDDRQDLVGESVDVALRVGVLEDSTAIARKIGTVHRVVVAAPAYLARAGTPAAPLDLAGHTIIVGPAGRGMEGWTFWRDGKEDSVRVEGRFILNGTDAAVAAAVAGLGILSTADFSVMNELRTGQLARLLPDWEMGSADMNVVLPAGRAAKPSARAFSDFMATEFRDLEAARNEGKRIAR</sequence>
<dbReference type="InterPro" id="IPR005119">
    <property type="entry name" value="LysR_subst-bd"/>
</dbReference>
<dbReference type="InterPro" id="IPR000847">
    <property type="entry name" value="LysR_HTH_N"/>
</dbReference>
<dbReference type="SUPFAM" id="SSF53850">
    <property type="entry name" value="Periplasmic binding protein-like II"/>
    <property type="match status" value="1"/>
</dbReference>
<keyword evidence="3" id="KW-0238">DNA-binding</keyword>
<dbReference type="PROSITE" id="PS50931">
    <property type="entry name" value="HTH_LYSR"/>
    <property type="match status" value="1"/>
</dbReference>
<keyword evidence="7" id="KW-1185">Reference proteome</keyword>
<dbReference type="PANTHER" id="PTHR30537:SF5">
    <property type="entry name" value="HTH-TYPE TRANSCRIPTIONAL ACTIVATOR TTDR-RELATED"/>
    <property type="match status" value="1"/>
</dbReference>
<geneLocation type="plasmid" evidence="6 7">
    <name>unnamed1</name>
</geneLocation>
<evidence type="ECO:0000256" key="2">
    <source>
        <dbReference type="ARBA" id="ARBA00023015"/>
    </source>
</evidence>
<dbReference type="AlphaFoldDB" id="A0A4P7DB23"/>
<dbReference type="Proteomes" id="UP000295727">
    <property type="component" value="Plasmid unnamed1"/>
</dbReference>
<dbReference type="Gene3D" id="1.10.10.10">
    <property type="entry name" value="Winged helix-like DNA-binding domain superfamily/Winged helix DNA-binding domain"/>
    <property type="match status" value="1"/>
</dbReference>
<dbReference type="Pfam" id="PF00126">
    <property type="entry name" value="HTH_1"/>
    <property type="match status" value="1"/>
</dbReference>
<comment type="similarity">
    <text evidence="1">Belongs to the LysR transcriptional regulatory family.</text>
</comment>
<evidence type="ECO:0000256" key="4">
    <source>
        <dbReference type="ARBA" id="ARBA00023163"/>
    </source>
</evidence>
<evidence type="ECO:0000313" key="7">
    <source>
        <dbReference type="Proteomes" id="UP000295727"/>
    </source>
</evidence>
<dbReference type="KEGG" id="ppai:E1956_44175"/>
<evidence type="ECO:0000256" key="1">
    <source>
        <dbReference type="ARBA" id="ARBA00009437"/>
    </source>
</evidence>
<feature type="domain" description="HTH lysR-type" evidence="5">
    <location>
        <begin position="8"/>
        <end position="60"/>
    </location>
</feature>
<dbReference type="FunFam" id="1.10.10.10:FF:000001">
    <property type="entry name" value="LysR family transcriptional regulator"/>
    <property type="match status" value="1"/>
</dbReference>
<dbReference type="GO" id="GO:0003700">
    <property type="term" value="F:DNA-binding transcription factor activity"/>
    <property type="evidence" value="ECO:0007669"/>
    <property type="project" value="InterPro"/>
</dbReference>
<reference evidence="6 7" key="1">
    <citation type="submission" date="2019-03" db="EMBL/GenBank/DDBJ databases">
        <title>Paraburkholderia sp. 7MH5, isolated from subtropical forest soil.</title>
        <authorList>
            <person name="Gao Z.-H."/>
            <person name="Qiu L.-H."/>
        </authorList>
    </citation>
    <scope>NUCLEOTIDE SEQUENCE [LARGE SCALE GENOMIC DNA]</scope>
    <source>
        <strain evidence="6 7">7MH5</strain>
        <plasmid evidence="6 7">unnamed1</plasmid>
    </source>
</reference>
<dbReference type="PRINTS" id="PR00039">
    <property type="entry name" value="HTHLYSR"/>
</dbReference>
<dbReference type="InterPro" id="IPR036390">
    <property type="entry name" value="WH_DNA-bd_sf"/>
</dbReference>
<dbReference type="EMBL" id="CP038152">
    <property type="protein sequence ID" value="QBR04144.1"/>
    <property type="molecule type" value="Genomic_DNA"/>
</dbReference>
<name>A0A4P7DB23_9BURK</name>
<dbReference type="Gene3D" id="3.40.190.290">
    <property type="match status" value="1"/>
</dbReference>
<evidence type="ECO:0000256" key="3">
    <source>
        <dbReference type="ARBA" id="ARBA00023125"/>
    </source>
</evidence>
<dbReference type="PANTHER" id="PTHR30537">
    <property type="entry name" value="HTH-TYPE TRANSCRIPTIONAL REGULATOR"/>
    <property type="match status" value="1"/>
</dbReference>
<dbReference type="SUPFAM" id="SSF46785">
    <property type="entry name" value="Winged helix' DNA-binding domain"/>
    <property type="match status" value="1"/>
</dbReference>